<sequence>MQFEDVDKFPGPGAYRPEDSKVAKLNQGSFTMQSRRVPKPNKDAAPSPNAYAIDKADRLRFPSTSEFTNGFRKNTGKKPMSEQAMKPSPAQYNPVDPSLKSVEFSFSYRTKEKLITNVCGPTTYKTEDYKSVGKTAPQISMSSRHKLPDLKDKTPAANAYDISATKDKGRVFTMRARTVNKTKNTNPSPNQYQVPPHQSTSKNLTMHNGRYKARVHTLTE</sequence>
<dbReference type="Proteomes" id="UP001642409">
    <property type="component" value="Unassembled WGS sequence"/>
</dbReference>
<evidence type="ECO:0000313" key="4">
    <source>
        <dbReference type="EMBL" id="CAI9951016.1"/>
    </source>
</evidence>
<dbReference type="PANTHER" id="PTHR21580:SF28">
    <property type="entry name" value="BOREALIN N-TERMINAL DOMAIN-CONTAINING PROTEIN-RELATED"/>
    <property type="match status" value="1"/>
</dbReference>
<feature type="region of interest" description="Disordered" evidence="1">
    <location>
        <begin position="1"/>
        <end position="96"/>
    </location>
</feature>
<dbReference type="PANTHER" id="PTHR21580">
    <property type="entry name" value="SHIPPO-1-RELATED"/>
    <property type="match status" value="1"/>
</dbReference>
<organism evidence="3">
    <name type="scientific">Hexamita inflata</name>
    <dbReference type="NCBI Taxonomy" id="28002"/>
    <lineage>
        <taxon>Eukaryota</taxon>
        <taxon>Metamonada</taxon>
        <taxon>Diplomonadida</taxon>
        <taxon>Hexamitidae</taxon>
        <taxon>Hexamitinae</taxon>
        <taxon>Hexamita</taxon>
    </lineage>
</organism>
<reference evidence="6 10" key="2">
    <citation type="submission" date="2024-07" db="EMBL/GenBank/DDBJ databases">
        <authorList>
            <person name="Akdeniz Z."/>
        </authorList>
    </citation>
    <scope>NUCLEOTIDE SEQUENCE [LARGE SCALE GENOMIC DNA]</scope>
</reference>
<evidence type="ECO:0000313" key="10">
    <source>
        <dbReference type="Proteomes" id="UP001642409"/>
    </source>
</evidence>
<feature type="region of interest" description="Disordered" evidence="1">
    <location>
        <begin position="178"/>
        <end position="206"/>
    </location>
</feature>
<dbReference type="EMBL" id="CAXDID020000330">
    <property type="protein sequence ID" value="CAL6077755.1"/>
    <property type="molecule type" value="Genomic_DNA"/>
</dbReference>
<evidence type="ECO:0000313" key="9">
    <source>
        <dbReference type="EMBL" id="CAL6091276.1"/>
    </source>
</evidence>
<dbReference type="EMBL" id="CAXDID020000304">
    <property type="protein sequence ID" value="CAL6074084.1"/>
    <property type="molecule type" value="Genomic_DNA"/>
</dbReference>
<accession>A0AA86UBC7</accession>
<comment type="caution">
    <text evidence="3">The sequence shown here is derived from an EMBL/GenBank/DDBJ whole genome shotgun (WGS) entry which is preliminary data.</text>
</comment>
<dbReference type="EMBL" id="CAXDID020000166">
    <property type="protein sequence ID" value="CAL6045838.1"/>
    <property type="molecule type" value="Genomic_DNA"/>
</dbReference>
<dbReference type="InterPro" id="IPR051291">
    <property type="entry name" value="CIMAP"/>
</dbReference>
<dbReference type="EMBL" id="CAXDID020000434">
    <property type="protein sequence ID" value="CAL6091276.1"/>
    <property type="molecule type" value="Genomic_DNA"/>
</dbReference>
<feature type="compositionally biased region" description="Polar residues" evidence="1">
    <location>
        <begin position="179"/>
        <end position="206"/>
    </location>
</feature>
<evidence type="ECO:0000313" key="3">
    <source>
        <dbReference type="EMBL" id="CAI9948879.1"/>
    </source>
</evidence>
<reference evidence="3" key="1">
    <citation type="submission" date="2023-06" db="EMBL/GenBank/DDBJ databases">
        <authorList>
            <person name="Kurt Z."/>
        </authorList>
    </citation>
    <scope>NUCLEOTIDE SEQUENCE</scope>
</reference>
<evidence type="ECO:0000313" key="2">
    <source>
        <dbReference type="EMBL" id="CAI9922799.1"/>
    </source>
</evidence>
<evidence type="ECO:0000313" key="6">
    <source>
        <dbReference type="EMBL" id="CAL6045838.1"/>
    </source>
</evidence>
<dbReference type="EMBL" id="CATOUU010000263">
    <property type="protein sequence ID" value="CAI9922799.1"/>
    <property type="molecule type" value="Genomic_DNA"/>
</dbReference>
<dbReference type="EMBL" id="CATOUU010000905">
    <property type="protein sequence ID" value="CAI9958322.1"/>
    <property type="molecule type" value="Genomic_DNA"/>
</dbReference>
<dbReference type="EMBL" id="CATOUU010000820">
    <property type="protein sequence ID" value="CAI9951016.1"/>
    <property type="molecule type" value="Genomic_DNA"/>
</dbReference>
<evidence type="ECO:0000256" key="1">
    <source>
        <dbReference type="SAM" id="MobiDB-lite"/>
    </source>
</evidence>
<gene>
    <name evidence="2" type="ORF">HINF_LOCUS10444</name>
    <name evidence="3" type="ORF">HINF_LOCUS36524</name>
    <name evidence="4" type="ORF">HINF_LOCUS38661</name>
    <name evidence="6" type="ORF">HINF_LOCUS41426</name>
    <name evidence="5" type="ORF">HINF_LOCUS45967</name>
    <name evidence="7" type="ORF">HINF_LOCUS56413</name>
    <name evidence="8" type="ORF">HINF_LOCUS58575</name>
    <name evidence="9" type="ORF">HINF_LOCUS65709</name>
</gene>
<name>A0AA86UBC7_9EUKA</name>
<dbReference type="InterPro" id="IPR010736">
    <property type="entry name" value="SHIPPO-rpt"/>
</dbReference>
<evidence type="ECO:0000313" key="8">
    <source>
        <dbReference type="EMBL" id="CAL6077755.1"/>
    </source>
</evidence>
<evidence type="ECO:0000313" key="5">
    <source>
        <dbReference type="EMBL" id="CAI9958322.1"/>
    </source>
</evidence>
<protein>
    <submittedName>
        <fullName evidence="3">H-SHIPPO 1</fullName>
    </submittedName>
    <submittedName>
        <fullName evidence="6">H-SHIPPO_1</fullName>
    </submittedName>
</protein>
<feature type="compositionally biased region" description="Polar residues" evidence="1">
    <location>
        <begin position="62"/>
        <end position="72"/>
    </location>
</feature>
<evidence type="ECO:0000313" key="7">
    <source>
        <dbReference type="EMBL" id="CAL6074084.1"/>
    </source>
</evidence>
<dbReference type="Pfam" id="PF07004">
    <property type="entry name" value="SHIPPO-rpt"/>
    <property type="match status" value="3"/>
</dbReference>
<proteinExistence type="predicted"/>
<keyword evidence="10" id="KW-1185">Reference proteome</keyword>
<dbReference type="EMBL" id="CATOUU010000791">
    <property type="protein sequence ID" value="CAI9948879.1"/>
    <property type="molecule type" value="Genomic_DNA"/>
</dbReference>
<dbReference type="AlphaFoldDB" id="A0AA86UBC7"/>